<evidence type="ECO:0000256" key="3">
    <source>
        <dbReference type="ARBA" id="ARBA00022989"/>
    </source>
</evidence>
<evidence type="ECO:0000256" key="2">
    <source>
        <dbReference type="ARBA" id="ARBA00022692"/>
    </source>
</evidence>
<dbReference type="Pfam" id="PF01040">
    <property type="entry name" value="UbiA"/>
    <property type="match status" value="1"/>
</dbReference>
<proteinExistence type="predicted"/>
<dbReference type="Proteomes" id="UP001319080">
    <property type="component" value="Unassembled WGS sequence"/>
</dbReference>
<evidence type="ECO:0000313" key="6">
    <source>
        <dbReference type="EMBL" id="MBT1706928.1"/>
    </source>
</evidence>
<feature type="transmembrane region" description="Helical" evidence="5">
    <location>
        <begin position="79"/>
        <end position="112"/>
    </location>
</feature>
<protein>
    <submittedName>
        <fullName evidence="6">UbiA family prenyltransferase</fullName>
    </submittedName>
</protein>
<feature type="transmembrane region" description="Helical" evidence="5">
    <location>
        <begin position="236"/>
        <end position="257"/>
    </location>
</feature>
<dbReference type="InterPro" id="IPR000537">
    <property type="entry name" value="UbiA_prenyltransferase"/>
</dbReference>
<feature type="transmembrane region" description="Helical" evidence="5">
    <location>
        <begin position="128"/>
        <end position="150"/>
    </location>
</feature>
<keyword evidence="4 5" id="KW-0472">Membrane</keyword>
<dbReference type="GO" id="GO:0016765">
    <property type="term" value="F:transferase activity, transferring alkyl or aryl (other than methyl) groups"/>
    <property type="evidence" value="ECO:0007669"/>
    <property type="project" value="InterPro"/>
</dbReference>
<feature type="transmembrane region" description="Helical" evidence="5">
    <location>
        <begin position="269"/>
        <end position="288"/>
    </location>
</feature>
<comment type="subcellular location">
    <subcellularLocation>
        <location evidence="1">Membrane</location>
        <topology evidence="1">Multi-pass membrane protein</topology>
    </subcellularLocation>
</comment>
<name>A0AAP2DT64_9BACT</name>
<keyword evidence="2 5" id="KW-0812">Transmembrane</keyword>
<evidence type="ECO:0000313" key="7">
    <source>
        <dbReference type="Proteomes" id="UP001319080"/>
    </source>
</evidence>
<organism evidence="6 7">
    <name type="scientific">Dawidia cretensis</name>
    <dbReference type="NCBI Taxonomy" id="2782350"/>
    <lineage>
        <taxon>Bacteria</taxon>
        <taxon>Pseudomonadati</taxon>
        <taxon>Bacteroidota</taxon>
        <taxon>Cytophagia</taxon>
        <taxon>Cytophagales</taxon>
        <taxon>Chryseotaleaceae</taxon>
        <taxon>Dawidia</taxon>
    </lineage>
</organism>
<dbReference type="EMBL" id="JAHESE010000001">
    <property type="protein sequence ID" value="MBT1706928.1"/>
    <property type="molecule type" value="Genomic_DNA"/>
</dbReference>
<keyword evidence="7" id="KW-1185">Reference proteome</keyword>
<dbReference type="GO" id="GO:0016020">
    <property type="term" value="C:membrane"/>
    <property type="evidence" value="ECO:0007669"/>
    <property type="project" value="UniProtKB-SubCell"/>
</dbReference>
<comment type="caution">
    <text evidence="6">The sequence shown here is derived from an EMBL/GenBank/DDBJ whole genome shotgun (WGS) entry which is preliminary data.</text>
</comment>
<feature type="transmembrane region" description="Helical" evidence="5">
    <location>
        <begin position="38"/>
        <end position="58"/>
    </location>
</feature>
<evidence type="ECO:0000256" key="4">
    <source>
        <dbReference type="ARBA" id="ARBA00023136"/>
    </source>
</evidence>
<feature type="transmembrane region" description="Helical" evidence="5">
    <location>
        <begin position="207"/>
        <end position="229"/>
    </location>
</feature>
<accession>A0AAP2DT64</accession>
<keyword evidence="3 5" id="KW-1133">Transmembrane helix</keyword>
<feature type="transmembrane region" description="Helical" evidence="5">
    <location>
        <begin position="162"/>
        <end position="181"/>
    </location>
</feature>
<reference evidence="6 7" key="1">
    <citation type="submission" date="2021-05" db="EMBL/GenBank/DDBJ databases">
        <title>A Polyphasic approach of four new species of the genus Ohtaekwangia: Ohtaekwangia histidinii sp. nov., Ohtaekwangia cretensis sp. nov., Ohtaekwangia indiensis sp. nov., Ohtaekwangia reichenbachii sp. nov. from diverse environment.</title>
        <authorList>
            <person name="Octaviana S."/>
        </authorList>
    </citation>
    <scope>NUCLEOTIDE SEQUENCE [LARGE SCALE GENOMIC DNA]</scope>
    <source>
        <strain evidence="6 7">PWU5</strain>
    </source>
</reference>
<sequence length="297" mass="33891">MFSRSAWLHLRIPFSYYLLPVFLFSLAVSPNISPNPLLWTFLIVHLFLYPASNGYNSYFDKDEKSIGGLKNPPKVNLGLYYLSLLFDLIAIVLAVVKISITFAILIFIYGIISKAYSHPAVRLKKYPVASWLIVGLFQGLFTFVMCYMGINRFPVENALKPTVLIPGLLSTAQLLGTYPITQVYQHEEDGKRGDHTFSRMLGVRGTFWFVGGVFTLVAAGFIAYFYSFYPGQGYEFIFLAALSPVVLFFLAWFWRVWQDESRANHASTMWLNFISATCLNAFFIYLLLDSTQLIQLF</sequence>
<gene>
    <name evidence="6" type="ORF">KK062_01765</name>
</gene>
<feature type="transmembrane region" description="Helical" evidence="5">
    <location>
        <begin position="12"/>
        <end position="32"/>
    </location>
</feature>
<evidence type="ECO:0000256" key="1">
    <source>
        <dbReference type="ARBA" id="ARBA00004141"/>
    </source>
</evidence>
<evidence type="ECO:0000256" key="5">
    <source>
        <dbReference type="SAM" id="Phobius"/>
    </source>
</evidence>
<dbReference type="AlphaFoldDB" id="A0AAP2DT64"/>